<evidence type="ECO:0000256" key="1">
    <source>
        <dbReference type="SAM" id="MobiDB-lite"/>
    </source>
</evidence>
<dbReference type="EMBL" id="CAXLJM020000103">
    <property type="protein sequence ID" value="CAL8134089.1"/>
    <property type="molecule type" value="Genomic_DNA"/>
</dbReference>
<proteinExistence type="predicted"/>
<feature type="region of interest" description="Disordered" evidence="1">
    <location>
        <begin position="43"/>
        <end position="73"/>
    </location>
</feature>
<sequence length="94" mass="10239">MRMSSVSRSSLVVDPTAFLEKSKEVEDLQMSVSVEKEARNKLKEDVDNLKRKKKGASGGGQAKGTKGKAGNYKQFTKTHFVNEHGTAGSSGRNH</sequence>
<protein>
    <submittedName>
        <fullName evidence="2">Uncharacterized protein</fullName>
    </submittedName>
</protein>
<dbReference type="Proteomes" id="UP001642540">
    <property type="component" value="Unassembled WGS sequence"/>
</dbReference>
<evidence type="ECO:0000313" key="3">
    <source>
        <dbReference type="Proteomes" id="UP001642540"/>
    </source>
</evidence>
<name>A0ABP1RRS4_9HEXA</name>
<keyword evidence="3" id="KW-1185">Reference proteome</keyword>
<comment type="caution">
    <text evidence="2">The sequence shown here is derived from an EMBL/GenBank/DDBJ whole genome shotgun (WGS) entry which is preliminary data.</text>
</comment>
<evidence type="ECO:0000313" key="2">
    <source>
        <dbReference type="EMBL" id="CAL8134089.1"/>
    </source>
</evidence>
<gene>
    <name evidence="2" type="ORF">ODALV1_LOCUS25360</name>
</gene>
<accession>A0ABP1RRS4</accession>
<organism evidence="2 3">
    <name type="scientific">Orchesella dallaii</name>
    <dbReference type="NCBI Taxonomy" id="48710"/>
    <lineage>
        <taxon>Eukaryota</taxon>
        <taxon>Metazoa</taxon>
        <taxon>Ecdysozoa</taxon>
        <taxon>Arthropoda</taxon>
        <taxon>Hexapoda</taxon>
        <taxon>Collembola</taxon>
        <taxon>Entomobryomorpha</taxon>
        <taxon>Entomobryoidea</taxon>
        <taxon>Orchesellidae</taxon>
        <taxon>Orchesellinae</taxon>
        <taxon>Orchesella</taxon>
    </lineage>
</organism>
<reference evidence="2 3" key="1">
    <citation type="submission" date="2024-08" db="EMBL/GenBank/DDBJ databases">
        <authorList>
            <person name="Cucini C."/>
            <person name="Frati F."/>
        </authorList>
    </citation>
    <scope>NUCLEOTIDE SEQUENCE [LARGE SCALE GENOMIC DNA]</scope>
</reference>